<dbReference type="Pfam" id="PF02790">
    <property type="entry name" value="COX2_TM"/>
    <property type="match status" value="1"/>
</dbReference>
<keyword evidence="13 18" id="KW-0560">Oxidoreductase</keyword>
<dbReference type="PIRSF" id="PIRSF000292">
    <property type="entry name" value="Ubi_od_II"/>
    <property type="match status" value="1"/>
</dbReference>
<dbReference type="EMBL" id="RCVZ01000014">
    <property type="protein sequence ID" value="RLQ93424.1"/>
    <property type="molecule type" value="Genomic_DNA"/>
</dbReference>
<evidence type="ECO:0000256" key="9">
    <source>
        <dbReference type="ARBA" id="ARBA00022723"/>
    </source>
</evidence>
<dbReference type="InterPro" id="IPR034227">
    <property type="entry name" value="CuRO_UO_II"/>
</dbReference>
<comment type="function">
    <text evidence="17 18">Catalyzes quinol oxidation with the concomitant reduction of oxygen to water. Subunit II transfers the electrons from a quinol to the binuclear center of the catalytic subunit I.</text>
</comment>
<evidence type="ECO:0000256" key="14">
    <source>
        <dbReference type="ARBA" id="ARBA00023008"/>
    </source>
</evidence>
<dbReference type="GO" id="GO:0009486">
    <property type="term" value="F:cytochrome bo3 ubiquinol oxidase activity"/>
    <property type="evidence" value="ECO:0007669"/>
    <property type="project" value="InterPro"/>
</dbReference>
<evidence type="ECO:0000256" key="13">
    <source>
        <dbReference type="ARBA" id="ARBA00023002"/>
    </source>
</evidence>
<evidence type="ECO:0000256" key="16">
    <source>
        <dbReference type="ARBA" id="ARBA00024688"/>
    </source>
</evidence>
<dbReference type="InterPro" id="IPR006333">
    <property type="entry name" value="Cyt_o_ubiquinol_oxidase_su2"/>
</dbReference>
<comment type="subcellular location">
    <subcellularLocation>
        <location evidence="2 19">Cell membrane</location>
        <topology evidence="2 19">Multi-pass membrane protein</topology>
    </subcellularLocation>
</comment>
<dbReference type="PANTHER" id="PTHR22888">
    <property type="entry name" value="CYTOCHROME C OXIDASE, SUBUNIT II"/>
    <property type="match status" value="1"/>
</dbReference>
<dbReference type="GO" id="GO:0004129">
    <property type="term" value="F:cytochrome-c oxidase activity"/>
    <property type="evidence" value="ECO:0007669"/>
    <property type="project" value="UniProtKB-UniRule"/>
</dbReference>
<dbReference type="InterPro" id="IPR006332">
    <property type="entry name" value="QoxA"/>
</dbReference>
<evidence type="ECO:0000256" key="10">
    <source>
        <dbReference type="ARBA" id="ARBA00022729"/>
    </source>
</evidence>
<evidence type="ECO:0000256" key="19">
    <source>
        <dbReference type="RuleBase" id="RU000456"/>
    </source>
</evidence>
<dbReference type="RefSeq" id="WP_121681876.1">
    <property type="nucleotide sequence ID" value="NZ_RCVZ01000014.1"/>
</dbReference>
<dbReference type="NCBIfam" id="TIGR02866">
    <property type="entry name" value="CoxB"/>
    <property type="match status" value="1"/>
</dbReference>
<evidence type="ECO:0000256" key="1">
    <source>
        <dbReference type="ARBA" id="ARBA00000725"/>
    </source>
</evidence>
<keyword evidence="11 18" id="KW-0249">Electron transport</keyword>
<feature type="transmembrane region" description="Helical" evidence="20">
    <location>
        <begin position="87"/>
        <end position="108"/>
    </location>
</feature>
<keyword evidence="15 18" id="KW-0472">Membrane</keyword>
<dbReference type="InterPro" id="IPR014222">
    <property type="entry name" value="Cyt_c_oxidase_su2"/>
</dbReference>
<evidence type="ECO:0000256" key="7">
    <source>
        <dbReference type="ARBA" id="ARBA00022660"/>
    </source>
</evidence>
<evidence type="ECO:0000256" key="8">
    <source>
        <dbReference type="ARBA" id="ARBA00022692"/>
    </source>
</evidence>
<evidence type="ECO:0000256" key="17">
    <source>
        <dbReference type="ARBA" id="ARBA00024727"/>
    </source>
</evidence>
<evidence type="ECO:0000256" key="3">
    <source>
        <dbReference type="ARBA" id="ARBA00007866"/>
    </source>
</evidence>
<dbReference type="SUPFAM" id="SSF49503">
    <property type="entry name" value="Cupredoxins"/>
    <property type="match status" value="1"/>
</dbReference>
<dbReference type="PROSITE" id="PS50857">
    <property type="entry name" value="COX2_CUA"/>
    <property type="match status" value="1"/>
</dbReference>
<evidence type="ECO:0000256" key="18">
    <source>
        <dbReference type="PIRNR" id="PIRNR000292"/>
    </source>
</evidence>
<dbReference type="FunFam" id="1.10.287.90:FF:000005">
    <property type="entry name" value="Quinol oxidase subunit 2"/>
    <property type="match status" value="1"/>
</dbReference>
<evidence type="ECO:0000256" key="12">
    <source>
        <dbReference type="ARBA" id="ARBA00022989"/>
    </source>
</evidence>
<dbReference type="Gene3D" id="2.60.40.420">
    <property type="entry name" value="Cupredoxins - blue copper proteins"/>
    <property type="match status" value="1"/>
</dbReference>
<reference evidence="23 24" key="1">
    <citation type="submission" date="2018-10" db="EMBL/GenBank/DDBJ databases">
        <title>Falsibacillus sp. genome draft.</title>
        <authorList>
            <person name="Shi S."/>
        </authorList>
    </citation>
    <scope>NUCLEOTIDE SEQUENCE [LARGE SCALE GENOMIC DNA]</scope>
    <source>
        <strain evidence="23 24">GY 10110</strain>
    </source>
</reference>
<dbReference type="Gene3D" id="1.10.287.90">
    <property type="match status" value="1"/>
</dbReference>
<protein>
    <recommendedName>
        <fullName evidence="4 18">Quinol oxidase subunit 2</fullName>
        <ecNumber evidence="18">1.10.3.-</ecNumber>
    </recommendedName>
</protein>
<dbReference type="InterPro" id="IPR011759">
    <property type="entry name" value="Cyt_c_oxidase_su2_TM_dom"/>
</dbReference>
<keyword evidence="12 20" id="KW-1133">Transmembrane helix</keyword>
<keyword evidence="8 19" id="KW-0812">Transmembrane</keyword>
<dbReference type="PANTHER" id="PTHR22888:SF18">
    <property type="entry name" value="CYTOCHROME BO(3) UBIQUINOL OXIDASE SUBUNIT 2"/>
    <property type="match status" value="1"/>
</dbReference>
<keyword evidence="5 18" id="KW-0813">Transport</keyword>
<evidence type="ECO:0000313" key="23">
    <source>
        <dbReference type="EMBL" id="RLQ93424.1"/>
    </source>
</evidence>
<dbReference type="EC" id="1.10.3.-" evidence="18"/>
<dbReference type="InterPro" id="IPR002429">
    <property type="entry name" value="CcO_II-like_C"/>
</dbReference>
<dbReference type="GO" id="GO:0016682">
    <property type="term" value="F:oxidoreductase activity, acting on diphenols and related substances as donors, oxygen as acceptor"/>
    <property type="evidence" value="ECO:0007669"/>
    <property type="project" value="InterPro"/>
</dbReference>
<evidence type="ECO:0000259" key="22">
    <source>
        <dbReference type="PROSITE" id="PS50999"/>
    </source>
</evidence>
<keyword evidence="24" id="KW-1185">Reference proteome</keyword>
<accession>A0A3L7JSW1</accession>
<feature type="domain" description="Cytochrome oxidase subunit II copper A binding" evidence="21">
    <location>
        <begin position="124"/>
        <end position="236"/>
    </location>
</feature>
<dbReference type="SUPFAM" id="SSF81464">
    <property type="entry name" value="Cytochrome c oxidase subunit II-like, transmembrane region"/>
    <property type="match status" value="1"/>
</dbReference>
<dbReference type="GO" id="GO:0042773">
    <property type="term" value="P:ATP synthesis coupled electron transport"/>
    <property type="evidence" value="ECO:0007669"/>
    <property type="project" value="TreeGrafter"/>
</dbReference>
<dbReference type="NCBIfam" id="TIGR01432">
    <property type="entry name" value="QOXA"/>
    <property type="match status" value="1"/>
</dbReference>
<keyword evidence="9" id="KW-0479">Metal-binding</keyword>
<evidence type="ECO:0000256" key="11">
    <source>
        <dbReference type="ARBA" id="ARBA00022982"/>
    </source>
</evidence>
<evidence type="ECO:0000256" key="4">
    <source>
        <dbReference type="ARBA" id="ARBA00016131"/>
    </source>
</evidence>
<comment type="caution">
    <text evidence="23">The sequence shown here is derived from an EMBL/GenBank/DDBJ whole genome shotgun (WGS) entry which is preliminary data.</text>
</comment>
<feature type="domain" description="Cytochrome oxidase subunit II transmembrane region profile" evidence="22">
    <location>
        <begin position="20"/>
        <end position="118"/>
    </location>
</feature>
<dbReference type="PRINTS" id="PR01166">
    <property type="entry name" value="CYCOXIDASEII"/>
</dbReference>
<evidence type="ECO:0000256" key="6">
    <source>
        <dbReference type="ARBA" id="ARBA00022475"/>
    </source>
</evidence>
<organism evidence="23 24">
    <name type="scientific">Falsibacillus albus</name>
    <dbReference type="NCBI Taxonomy" id="2478915"/>
    <lineage>
        <taxon>Bacteria</taxon>
        <taxon>Bacillati</taxon>
        <taxon>Bacillota</taxon>
        <taxon>Bacilli</taxon>
        <taxon>Bacillales</taxon>
        <taxon>Bacillaceae</taxon>
        <taxon>Falsibacillus</taxon>
    </lineage>
</organism>
<keyword evidence="7 18" id="KW-0679">Respiratory chain</keyword>
<feature type="transmembrane region" description="Helical" evidence="20">
    <location>
        <begin position="42"/>
        <end position="66"/>
    </location>
</feature>
<evidence type="ECO:0000256" key="2">
    <source>
        <dbReference type="ARBA" id="ARBA00004651"/>
    </source>
</evidence>
<dbReference type="GO" id="GO:0005507">
    <property type="term" value="F:copper ion binding"/>
    <property type="evidence" value="ECO:0007669"/>
    <property type="project" value="InterPro"/>
</dbReference>
<dbReference type="InterPro" id="IPR045187">
    <property type="entry name" value="CcO_II"/>
</dbReference>
<dbReference type="Proteomes" id="UP000276770">
    <property type="component" value="Unassembled WGS sequence"/>
</dbReference>
<dbReference type="OrthoDB" id="9783445at2"/>
<dbReference type="CDD" id="cd04212">
    <property type="entry name" value="CuRO_UO_II"/>
    <property type="match status" value="1"/>
</dbReference>
<comment type="function">
    <text evidence="16">Subunits I and II form the functional core of the enzyme complex. Electrons originating in cytochrome c are transferred via heme a and Cu(A) to the binuclear center formed by heme a3 and Cu(B).</text>
</comment>
<gene>
    <name evidence="23" type="primary">qoxA</name>
    <name evidence="23" type="ORF">D9X91_17120</name>
</gene>
<evidence type="ECO:0000256" key="5">
    <source>
        <dbReference type="ARBA" id="ARBA00022448"/>
    </source>
</evidence>
<comment type="similarity">
    <text evidence="3 18 19">Belongs to the cytochrome c oxidase subunit 2 family.</text>
</comment>
<comment type="catalytic activity">
    <reaction evidence="1 18">
        <text>2 a quinol + O2 = 2 a quinone + 2 H2O</text>
        <dbReference type="Rhea" id="RHEA:55376"/>
        <dbReference type="ChEBI" id="CHEBI:15377"/>
        <dbReference type="ChEBI" id="CHEBI:15379"/>
        <dbReference type="ChEBI" id="CHEBI:24646"/>
        <dbReference type="ChEBI" id="CHEBI:132124"/>
    </reaction>
</comment>
<evidence type="ECO:0000256" key="15">
    <source>
        <dbReference type="ARBA" id="ARBA00023136"/>
    </source>
</evidence>
<dbReference type="InterPro" id="IPR008972">
    <property type="entry name" value="Cupredoxin"/>
</dbReference>
<name>A0A3L7JSW1_9BACI</name>
<sequence>MRKLVKPLVLLSILITSVFLGGCSKMTMFNPQGPVAEQQKDLIFWSIGFMLFIVAVVFILFSIIIVRYRERKQPEGYEPPDDHGNTFLEIIWTVIPIIIVIALSVPTVKTIYSLEKPPKATAHKKPLVVNVTSVDWKWIFSYPEQNIETVNQLIIPEDRPVKFKLTSADSMAAFWVPALGGQEYNMAGMQTDLYLQADHPGVYKGRNANFNGEGFADQKFDVKAETQEDFDQWVKDTQKSAPKLTKKQYDQLMLAGHSKPMTFSSTHLQWVDHAKMSNSDYAEKIREQNKQSNEAN</sequence>
<dbReference type="InterPro" id="IPR036257">
    <property type="entry name" value="Cyt_c_oxidase_su2_TM_sf"/>
</dbReference>
<dbReference type="AlphaFoldDB" id="A0A3L7JSW1"/>
<dbReference type="GO" id="GO:0005886">
    <property type="term" value="C:plasma membrane"/>
    <property type="evidence" value="ECO:0007669"/>
    <property type="project" value="UniProtKB-SubCell"/>
</dbReference>
<evidence type="ECO:0000259" key="21">
    <source>
        <dbReference type="PROSITE" id="PS50857"/>
    </source>
</evidence>
<dbReference type="PROSITE" id="PS50999">
    <property type="entry name" value="COX2_TM"/>
    <property type="match status" value="1"/>
</dbReference>
<keyword evidence="10" id="KW-0732">Signal</keyword>
<dbReference type="PROSITE" id="PS51257">
    <property type="entry name" value="PROKAR_LIPOPROTEIN"/>
    <property type="match status" value="1"/>
</dbReference>
<keyword evidence="6 18" id="KW-1003">Cell membrane</keyword>
<evidence type="ECO:0000313" key="24">
    <source>
        <dbReference type="Proteomes" id="UP000276770"/>
    </source>
</evidence>
<evidence type="ECO:0000256" key="20">
    <source>
        <dbReference type="SAM" id="Phobius"/>
    </source>
</evidence>
<keyword evidence="14" id="KW-0186">Copper</keyword>
<dbReference type="Pfam" id="PF00116">
    <property type="entry name" value="COX2"/>
    <property type="match status" value="1"/>
</dbReference>
<proteinExistence type="inferred from homology"/>